<evidence type="ECO:0008006" key="3">
    <source>
        <dbReference type="Google" id="ProtNLM"/>
    </source>
</evidence>
<gene>
    <name evidence="1" type="ORF">GCM10010470_07040</name>
</gene>
<protein>
    <recommendedName>
        <fullName evidence="3">DUF3558 domain-containing protein</fullName>
    </recommendedName>
</protein>
<dbReference type="Proteomes" id="UP001500979">
    <property type="component" value="Unassembled WGS sequence"/>
</dbReference>
<evidence type="ECO:0000313" key="1">
    <source>
        <dbReference type="EMBL" id="GAA2776853.1"/>
    </source>
</evidence>
<dbReference type="EMBL" id="BAAAUX010000003">
    <property type="protein sequence ID" value="GAA2776853.1"/>
    <property type="molecule type" value="Genomic_DNA"/>
</dbReference>
<proteinExistence type="predicted"/>
<organism evidence="1 2">
    <name type="scientific">Saccharopolyspora taberi</name>
    <dbReference type="NCBI Taxonomy" id="60895"/>
    <lineage>
        <taxon>Bacteria</taxon>
        <taxon>Bacillati</taxon>
        <taxon>Actinomycetota</taxon>
        <taxon>Actinomycetes</taxon>
        <taxon>Pseudonocardiales</taxon>
        <taxon>Pseudonocardiaceae</taxon>
        <taxon>Saccharopolyspora</taxon>
    </lineage>
</organism>
<keyword evidence="2" id="KW-1185">Reference proteome</keyword>
<dbReference type="RefSeq" id="WP_344677882.1">
    <property type="nucleotide sequence ID" value="NZ_BAAAUX010000003.1"/>
</dbReference>
<reference evidence="1 2" key="1">
    <citation type="journal article" date="2019" name="Int. J. Syst. Evol. Microbiol.">
        <title>The Global Catalogue of Microorganisms (GCM) 10K type strain sequencing project: providing services to taxonomists for standard genome sequencing and annotation.</title>
        <authorList>
            <consortium name="The Broad Institute Genomics Platform"/>
            <consortium name="The Broad Institute Genome Sequencing Center for Infectious Disease"/>
            <person name="Wu L."/>
            <person name="Ma J."/>
        </authorList>
    </citation>
    <scope>NUCLEOTIDE SEQUENCE [LARGE SCALE GENOMIC DNA]</scope>
    <source>
        <strain evidence="1 2">JCM 9383</strain>
    </source>
</reference>
<name>A0ABN3V3V9_9PSEU</name>
<comment type="caution">
    <text evidence="1">The sequence shown here is derived from an EMBL/GenBank/DDBJ whole genome shotgun (WGS) entry which is preliminary data.</text>
</comment>
<evidence type="ECO:0000313" key="2">
    <source>
        <dbReference type="Proteomes" id="UP001500979"/>
    </source>
</evidence>
<accession>A0ABN3V3V9</accession>
<sequence length="193" mass="20569">MKILVLLSSVVGLGAAVGILAVVLQSPGERTDHLSSPAPRSPSPEQIAADRVAQCEAIHRLDAQTQKTTESDSVVAFASCTWPPLPYSDSDGYTEITVEKISRPDGSEFSGDSMVDRITGPCRVFSLSYDFGFQGDLERRPAFAVPAGLITSLDPPGAPWPPGTAALDFYPERNEVDVVHNTRNAISHAACDS</sequence>